<evidence type="ECO:0000256" key="1">
    <source>
        <dbReference type="ARBA" id="ARBA00001968"/>
    </source>
</evidence>
<evidence type="ECO:0000259" key="7">
    <source>
        <dbReference type="Pfam" id="PF08340"/>
    </source>
</evidence>
<evidence type="ECO:0000256" key="4">
    <source>
        <dbReference type="ARBA" id="ARBA00022801"/>
    </source>
</evidence>
<reference evidence="8 9" key="1">
    <citation type="journal article" date="2021" name="Sci. Rep.">
        <title>The distribution of antibiotic resistance genes in chicken gut microbiota commensals.</title>
        <authorList>
            <person name="Juricova H."/>
            <person name="Matiasovicova J."/>
            <person name="Kubasova T."/>
            <person name="Cejkova D."/>
            <person name="Rychlik I."/>
        </authorList>
    </citation>
    <scope>NUCLEOTIDE SEQUENCE [LARGE SCALE GENOMIC DNA]</scope>
    <source>
        <strain evidence="8 9">An829</strain>
    </source>
</reference>
<comment type="similarity">
    <text evidence="5">Belongs to the YicC/YloC family.</text>
</comment>
<comment type="cofactor">
    <cofactor evidence="1">
        <name>a divalent metal cation</name>
        <dbReference type="ChEBI" id="CHEBI:60240"/>
    </cofactor>
</comment>
<organism evidence="8 9">
    <name type="scientific">Sutterella massiliensis</name>
    <dbReference type="NCBI Taxonomy" id="1816689"/>
    <lineage>
        <taxon>Bacteria</taxon>
        <taxon>Pseudomonadati</taxon>
        <taxon>Pseudomonadota</taxon>
        <taxon>Betaproteobacteria</taxon>
        <taxon>Burkholderiales</taxon>
        <taxon>Sutterellaceae</taxon>
        <taxon>Sutterella</taxon>
    </lineage>
</organism>
<name>A0ABS2DR60_9BURK</name>
<dbReference type="EMBL" id="JACJJC010000002">
    <property type="protein sequence ID" value="MBM6703208.1"/>
    <property type="molecule type" value="Genomic_DNA"/>
</dbReference>
<dbReference type="InterPro" id="IPR013551">
    <property type="entry name" value="YicC-like_C"/>
</dbReference>
<comment type="caution">
    <text evidence="8">The sequence shown here is derived from an EMBL/GenBank/DDBJ whole genome shotgun (WGS) entry which is preliminary data.</text>
</comment>
<keyword evidence="2" id="KW-0540">Nuclease</keyword>
<feature type="domain" description="Endoribonuclease YicC-like N-terminal" evidence="6">
    <location>
        <begin position="4"/>
        <end position="155"/>
    </location>
</feature>
<dbReference type="InterPro" id="IPR013527">
    <property type="entry name" value="YicC-like_N"/>
</dbReference>
<keyword evidence="3" id="KW-0255">Endonuclease</keyword>
<accession>A0ABS2DR60</accession>
<gene>
    <name evidence="8" type="ORF">H6A60_01610</name>
</gene>
<evidence type="ECO:0000256" key="2">
    <source>
        <dbReference type="ARBA" id="ARBA00022722"/>
    </source>
</evidence>
<dbReference type="InterPro" id="IPR005229">
    <property type="entry name" value="YicC/YloC-like"/>
</dbReference>
<keyword evidence="4" id="KW-0378">Hydrolase</keyword>
<keyword evidence="9" id="KW-1185">Reference proteome</keyword>
<evidence type="ECO:0000259" key="6">
    <source>
        <dbReference type="Pfam" id="PF03755"/>
    </source>
</evidence>
<evidence type="ECO:0000313" key="8">
    <source>
        <dbReference type="EMBL" id="MBM6703208.1"/>
    </source>
</evidence>
<dbReference type="Pfam" id="PF08340">
    <property type="entry name" value="YicC-like_C"/>
    <property type="match status" value="1"/>
</dbReference>
<evidence type="ECO:0000256" key="5">
    <source>
        <dbReference type="ARBA" id="ARBA00035648"/>
    </source>
</evidence>
<dbReference type="Pfam" id="PF03755">
    <property type="entry name" value="YicC-like_N"/>
    <property type="match status" value="1"/>
</dbReference>
<dbReference type="PANTHER" id="PTHR30636:SF3">
    <property type="entry name" value="UPF0701 PROTEIN YICC"/>
    <property type="match status" value="1"/>
</dbReference>
<evidence type="ECO:0000256" key="3">
    <source>
        <dbReference type="ARBA" id="ARBA00022759"/>
    </source>
</evidence>
<evidence type="ECO:0000313" key="9">
    <source>
        <dbReference type="Proteomes" id="UP000715095"/>
    </source>
</evidence>
<feature type="domain" description="Endoribonuclease YicC-like C-terminal" evidence="7">
    <location>
        <begin position="176"/>
        <end position="300"/>
    </location>
</feature>
<proteinExistence type="inferred from homology"/>
<dbReference type="NCBIfam" id="TIGR00255">
    <property type="entry name" value="YicC/YloC family endoribonuclease"/>
    <property type="match status" value="1"/>
</dbReference>
<sequence length="300" mass="33144">MMSIASMTGYATTDGATPVGVVTVECRSVNTRFLDLTLRLDEGIRFVEPLVRETLQKRLTRGKVEVRMTLRPNESAMPARVNEPALKRLLELQQQIQSVNPEADSLSVAEVLEMPGVVEAEKTDKDAVSAAVLAILNKALDALVEARAREGAALSKVLLDYCDNMQATVNDVRAKIPEIVSHIESKLTERLNGALTEALTEKSTLSAEEVCDRIRQEVTLYAMRLDVDEEMNRLDTHIREVRRLLAAGGAVGRKLDFLAQEMNREANTLGSKAAAIEMTNASLSLKITIDQMREQIQNLE</sequence>
<dbReference type="Proteomes" id="UP000715095">
    <property type="component" value="Unassembled WGS sequence"/>
</dbReference>
<dbReference type="PANTHER" id="PTHR30636">
    <property type="entry name" value="UPF0701 PROTEIN YICC"/>
    <property type="match status" value="1"/>
</dbReference>
<protein>
    <submittedName>
        <fullName evidence="8">YicC family protein</fullName>
    </submittedName>
</protein>